<dbReference type="PANTHER" id="PTHR47033:SF1">
    <property type="entry name" value="CYSTATIN-M"/>
    <property type="match status" value="1"/>
</dbReference>
<keyword evidence="3" id="KW-0646">Protease inhibitor</keyword>
<dbReference type="PANTHER" id="PTHR47033">
    <property type="entry name" value="CYSTATIN-M"/>
    <property type="match status" value="1"/>
</dbReference>
<evidence type="ECO:0000256" key="5">
    <source>
        <dbReference type="ARBA" id="ARBA00023157"/>
    </source>
</evidence>
<feature type="domain" description="Cystatin" evidence="6">
    <location>
        <begin position="39"/>
        <end position="81"/>
    </location>
</feature>
<dbReference type="AlphaFoldDB" id="A0A2P6SA78"/>
<dbReference type="Gramene" id="PRQ55600">
    <property type="protein sequence ID" value="PRQ55600"/>
    <property type="gene ID" value="RchiOBHm_Chr1g0326371"/>
</dbReference>
<evidence type="ECO:0000256" key="3">
    <source>
        <dbReference type="ARBA" id="ARBA00022690"/>
    </source>
</evidence>
<evidence type="ECO:0000313" key="7">
    <source>
        <dbReference type="EMBL" id="PRQ55600.1"/>
    </source>
</evidence>
<name>A0A2P6SA78_ROSCH</name>
<dbReference type="SUPFAM" id="SSF54403">
    <property type="entry name" value="Cystatin/monellin"/>
    <property type="match status" value="1"/>
</dbReference>
<protein>
    <submittedName>
        <fullName evidence="7">Putative Cystatin domain-containing protein</fullName>
    </submittedName>
</protein>
<accession>A0A2P6SA78</accession>
<dbReference type="InterPro" id="IPR000010">
    <property type="entry name" value="Cystatin_dom"/>
</dbReference>
<dbReference type="InterPro" id="IPR046350">
    <property type="entry name" value="Cystatin_sf"/>
</dbReference>
<comment type="caution">
    <text evidence="7">The sequence shown here is derived from an EMBL/GenBank/DDBJ whole genome shotgun (WGS) entry which is preliminary data.</text>
</comment>
<comment type="subcellular location">
    <subcellularLocation>
        <location evidence="1">Secreted</location>
    </subcellularLocation>
</comment>
<reference evidence="7 8" key="1">
    <citation type="journal article" date="2018" name="Nat. Genet.">
        <title>The Rosa genome provides new insights in the design of modern roses.</title>
        <authorList>
            <person name="Bendahmane M."/>
        </authorList>
    </citation>
    <scope>NUCLEOTIDE SEQUENCE [LARGE SCALE GENOMIC DNA]</scope>
    <source>
        <strain evidence="8">cv. Old Blush</strain>
    </source>
</reference>
<dbReference type="EMBL" id="PDCK01000039">
    <property type="protein sequence ID" value="PRQ55600.1"/>
    <property type="molecule type" value="Genomic_DNA"/>
</dbReference>
<keyword evidence="2" id="KW-0964">Secreted</keyword>
<proteinExistence type="predicted"/>
<dbReference type="GO" id="GO:0004869">
    <property type="term" value="F:cysteine-type endopeptidase inhibitor activity"/>
    <property type="evidence" value="ECO:0007669"/>
    <property type="project" value="UniProtKB-KW"/>
</dbReference>
<dbReference type="Proteomes" id="UP000238479">
    <property type="component" value="Chromosome 1"/>
</dbReference>
<keyword evidence="4" id="KW-0789">Thiol protease inhibitor</keyword>
<dbReference type="Gene3D" id="3.10.450.10">
    <property type="match status" value="1"/>
</dbReference>
<evidence type="ECO:0000313" key="8">
    <source>
        <dbReference type="Proteomes" id="UP000238479"/>
    </source>
</evidence>
<evidence type="ECO:0000256" key="4">
    <source>
        <dbReference type="ARBA" id="ARBA00022704"/>
    </source>
</evidence>
<dbReference type="Pfam" id="PF00031">
    <property type="entry name" value="Cystatin"/>
    <property type="match status" value="1"/>
</dbReference>
<evidence type="ECO:0000256" key="2">
    <source>
        <dbReference type="ARBA" id="ARBA00022525"/>
    </source>
</evidence>
<keyword evidence="8" id="KW-1185">Reference proteome</keyword>
<gene>
    <name evidence="7" type="ORF">RchiOBHm_Chr1g0326371</name>
</gene>
<sequence length="133" mass="14856">MNGGTIDVLSWHQGFTSITLLAMNIPVISQKLEGGHAPGWQDVQPHDPQVQDAANHAVKSLQQKSNSLFPYELQEIVHAKAENASPKIQKMEKMLKLQKLDPLRARMLLPKNQPVEMTLKLQELDEQGCVPSN</sequence>
<keyword evidence="5" id="KW-1015">Disulfide bond</keyword>
<organism evidence="7 8">
    <name type="scientific">Rosa chinensis</name>
    <name type="common">China rose</name>
    <dbReference type="NCBI Taxonomy" id="74649"/>
    <lineage>
        <taxon>Eukaryota</taxon>
        <taxon>Viridiplantae</taxon>
        <taxon>Streptophyta</taxon>
        <taxon>Embryophyta</taxon>
        <taxon>Tracheophyta</taxon>
        <taxon>Spermatophyta</taxon>
        <taxon>Magnoliopsida</taxon>
        <taxon>eudicotyledons</taxon>
        <taxon>Gunneridae</taxon>
        <taxon>Pentapetalae</taxon>
        <taxon>rosids</taxon>
        <taxon>fabids</taxon>
        <taxon>Rosales</taxon>
        <taxon>Rosaceae</taxon>
        <taxon>Rosoideae</taxon>
        <taxon>Rosoideae incertae sedis</taxon>
        <taxon>Rosa</taxon>
    </lineage>
</organism>
<dbReference type="GO" id="GO:0005576">
    <property type="term" value="C:extracellular region"/>
    <property type="evidence" value="ECO:0007669"/>
    <property type="project" value="UniProtKB-SubCell"/>
</dbReference>
<evidence type="ECO:0000256" key="1">
    <source>
        <dbReference type="ARBA" id="ARBA00004613"/>
    </source>
</evidence>
<evidence type="ECO:0000259" key="6">
    <source>
        <dbReference type="Pfam" id="PF00031"/>
    </source>
</evidence>
<dbReference type="STRING" id="74649.A0A2P6SA78"/>